<protein>
    <submittedName>
        <fullName evidence="3">Myb-related transcription factor, partner of profilin-like</fullName>
    </submittedName>
</protein>
<dbReference type="Proteomes" id="UP000265000">
    <property type="component" value="Unplaced"/>
</dbReference>
<evidence type="ECO:0000256" key="1">
    <source>
        <dbReference type="SAM" id="MobiDB-lite"/>
    </source>
</evidence>
<sequence length="269" mass="29733">MESVGEESGRKRKRKFEAIELKVLVEEANTHIGELRQKQLCLSRRNAIWDSICAKVNAVGKTKRSADEVKRRWQDFRRRTREELSRKKSLAQKQRSQKGSPDFPETLCEGQVLGIEGYDFLQSNTINQESLSDVQQAPPSSSDLLTSVKVPEESRRSPVTDDIYQELLYQQIHQTDALETIAQEVRAVSSVARAVRGQTRAILAHTRQLVGALSGLTMAINALAAAGRSSGDSGPSTVPPENEEEGGEDAGGHQSGLRKRKAPTKNSDL</sequence>
<dbReference type="AlphaFoldDB" id="A0A3Q2NQQ3"/>
<keyword evidence="4" id="KW-1185">Reference proteome</keyword>
<dbReference type="InterPro" id="IPR052870">
    <property type="entry name" value="Myb-related_repressor"/>
</dbReference>
<dbReference type="InterPro" id="IPR028002">
    <property type="entry name" value="Myb_DNA-bind_5"/>
</dbReference>
<evidence type="ECO:0000313" key="4">
    <source>
        <dbReference type="Proteomes" id="UP000265000"/>
    </source>
</evidence>
<dbReference type="GeneTree" id="ENSGT00940000179121"/>
<dbReference type="GO" id="GO:0005634">
    <property type="term" value="C:nucleus"/>
    <property type="evidence" value="ECO:0007669"/>
    <property type="project" value="TreeGrafter"/>
</dbReference>
<reference evidence="3" key="1">
    <citation type="submission" date="2025-08" db="UniProtKB">
        <authorList>
            <consortium name="Ensembl"/>
        </authorList>
    </citation>
    <scope>IDENTIFICATION</scope>
</reference>
<dbReference type="GO" id="GO:0000981">
    <property type="term" value="F:DNA-binding transcription factor activity, RNA polymerase II-specific"/>
    <property type="evidence" value="ECO:0007669"/>
    <property type="project" value="TreeGrafter"/>
</dbReference>
<dbReference type="Pfam" id="PF13873">
    <property type="entry name" value="Myb_DNA-bind_5"/>
    <property type="match status" value="1"/>
</dbReference>
<organism evidence="3 4">
    <name type="scientific">Fundulus heteroclitus</name>
    <name type="common">Killifish</name>
    <name type="synonym">Mummichog</name>
    <dbReference type="NCBI Taxonomy" id="8078"/>
    <lineage>
        <taxon>Eukaryota</taxon>
        <taxon>Metazoa</taxon>
        <taxon>Chordata</taxon>
        <taxon>Craniata</taxon>
        <taxon>Vertebrata</taxon>
        <taxon>Euteleostomi</taxon>
        <taxon>Actinopterygii</taxon>
        <taxon>Neopterygii</taxon>
        <taxon>Teleostei</taxon>
        <taxon>Neoteleostei</taxon>
        <taxon>Acanthomorphata</taxon>
        <taxon>Ovalentaria</taxon>
        <taxon>Atherinomorphae</taxon>
        <taxon>Cyprinodontiformes</taxon>
        <taxon>Fundulidae</taxon>
        <taxon>Fundulus</taxon>
    </lineage>
</organism>
<proteinExistence type="predicted"/>
<feature type="compositionally biased region" description="Polar residues" evidence="1">
    <location>
        <begin position="130"/>
        <end position="145"/>
    </location>
</feature>
<feature type="region of interest" description="Disordered" evidence="1">
    <location>
        <begin position="84"/>
        <end position="105"/>
    </location>
</feature>
<feature type="region of interest" description="Disordered" evidence="1">
    <location>
        <begin position="130"/>
        <end position="157"/>
    </location>
</feature>
<evidence type="ECO:0000259" key="2">
    <source>
        <dbReference type="Pfam" id="PF13873"/>
    </source>
</evidence>
<reference evidence="3" key="2">
    <citation type="submission" date="2025-09" db="UniProtKB">
        <authorList>
            <consortium name="Ensembl"/>
        </authorList>
    </citation>
    <scope>IDENTIFICATION</scope>
</reference>
<dbReference type="GO" id="GO:0000978">
    <property type="term" value="F:RNA polymerase II cis-regulatory region sequence-specific DNA binding"/>
    <property type="evidence" value="ECO:0007669"/>
    <property type="project" value="TreeGrafter"/>
</dbReference>
<dbReference type="PANTHER" id="PTHR32345:SF4">
    <property type="entry name" value="TUMORHEAD"/>
    <property type="match status" value="1"/>
</dbReference>
<evidence type="ECO:0000313" key="3">
    <source>
        <dbReference type="Ensembl" id="ENSFHEP00000001387.1"/>
    </source>
</evidence>
<dbReference type="PANTHER" id="PTHR32345">
    <property type="entry name" value="MYB-RELATED TRANSCRIPTION FACTOR, PARTNER OF PROFILIN"/>
    <property type="match status" value="1"/>
</dbReference>
<feature type="domain" description="Myb/SANT-like DNA-binding" evidence="2">
    <location>
        <begin position="12"/>
        <end position="84"/>
    </location>
</feature>
<accession>A0A3Q2NQQ3</accession>
<name>A0A3Q2NQQ3_FUNHE</name>
<feature type="region of interest" description="Disordered" evidence="1">
    <location>
        <begin position="226"/>
        <end position="269"/>
    </location>
</feature>
<dbReference type="Ensembl" id="ENSFHET00000013977.1">
    <property type="protein sequence ID" value="ENSFHEP00000001387.1"/>
    <property type="gene ID" value="ENSFHEG00000000065.1"/>
</dbReference>